<protein>
    <submittedName>
        <fullName evidence="2">Uncharacterized protein</fullName>
    </submittedName>
</protein>
<dbReference type="EMBL" id="LJSN01000001">
    <property type="protein sequence ID" value="PNE43529.1"/>
    <property type="molecule type" value="Genomic_DNA"/>
</dbReference>
<keyword evidence="3" id="KW-1185">Reference proteome</keyword>
<accession>A0A2N8PRB7</accession>
<dbReference type="Proteomes" id="UP000236047">
    <property type="component" value="Unassembled WGS sequence"/>
</dbReference>
<comment type="caution">
    <text evidence="2">The sequence shown here is derived from an EMBL/GenBank/DDBJ whole genome shotgun (WGS) entry which is preliminary data.</text>
</comment>
<proteinExistence type="predicted"/>
<sequence length="150" mass="16796">MEQGQVTRLAVVRHVVIPRLFPVLEMSRGLYAGGVSEHDEPEQAPPWRLDGGAPVAWVWPAGHRPALWVLIDGRWVYAPVRARHSYSDGRCAYHVDVTMPGETSAVHRAYWWPQKDRLRVSHGSDVKPSTGDMPMVTGEMPAGPRTGRLR</sequence>
<evidence type="ECO:0000256" key="1">
    <source>
        <dbReference type="SAM" id="MobiDB-lite"/>
    </source>
</evidence>
<organism evidence="2 3">
    <name type="scientific">Streptomyces noursei</name>
    <name type="common">Streptomyces albulus</name>
    <dbReference type="NCBI Taxonomy" id="1971"/>
    <lineage>
        <taxon>Bacteria</taxon>
        <taxon>Bacillati</taxon>
        <taxon>Actinomycetota</taxon>
        <taxon>Actinomycetes</taxon>
        <taxon>Kitasatosporales</taxon>
        <taxon>Streptomycetaceae</taxon>
        <taxon>Streptomyces</taxon>
    </lineage>
</organism>
<name>A0A2N8PRB7_STRNR</name>
<reference evidence="3" key="1">
    <citation type="submission" date="2015-09" db="EMBL/GenBank/DDBJ databases">
        <authorList>
            <person name="Graham D.E."/>
            <person name="Mahan K.M."/>
            <person name="Klingeman D.M."/>
            <person name="Fida T."/>
            <person name="Giannone R.J."/>
            <person name="Hettich R.L."/>
            <person name="Parry R.J."/>
            <person name="Spain J.C."/>
        </authorList>
    </citation>
    <scope>NUCLEOTIDE SEQUENCE [LARGE SCALE GENOMIC DNA]</scope>
    <source>
        <strain evidence="3">JCM 4701</strain>
    </source>
</reference>
<gene>
    <name evidence="2" type="ORF">AOB60_01125</name>
</gene>
<evidence type="ECO:0000313" key="3">
    <source>
        <dbReference type="Proteomes" id="UP000236047"/>
    </source>
</evidence>
<evidence type="ECO:0000313" key="2">
    <source>
        <dbReference type="EMBL" id="PNE43529.1"/>
    </source>
</evidence>
<dbReference type="AlphaFoldDB" id="A0A2N8PRB7"/>
<feature type="region of interest" description="Disordered" evidence="1">
    <location>
        <begin position="121"/>
        <end position="150"/>
    </location>
</feature>